<dbReference type="Pfam" id="PF11412">
    <property type="entry name" value="DsbD_N"/>
    <property type="match status" value="1"/>
</dbReference>
<evidence type="ECO:0000313" key="11">
    <source>
        <dbReference type="Proteomes" id="UP000233618"/>
    </source>
</evidence>
<dbReference type="Pfam" id="PF13899">
    <property type="entry name" value="Thioredoxin_7"/>
    <property type="match status" value="1"/>
</dbReference>
<protein>
    <submittedName>
        <fullName evidence="10">Disulfide bond formation protein DsbD</fullName>
    </submittedName>
</protein>
<dbReference type="PANTHER" id="PTHR32234">
    <property type="entry name" value="THIOL:DISULFIDE INTERCHANGE PROTEIN DSBD"/>
    <property type="match status" value="1"/>
</dbReference>
<dbReference type="Proteomes" id="UP000233618">
    <property type="component" value="Unassembled WGS sequence"/>
</dbReference>
<feature type="transmembrane region" description="Helical" evidence="6">
    <location>
        <begin position="337"/>
        <end position="361"/>
    </location>
</feature>
<dbReference type="RefSeq" id="WP_101310926.1">
    <property type="nucleotide sequence ID" value="NZ_MVDE01000030.1"/>
</dbReference>
<keyword evidence="7" id="KW-0732">Signal</keyword>
<evidence type="ECO:0000259" key="9">
    <source>
        <dbReference type="Pfam" id="PF11412"/>
    </source>
</evidence>
<gene>
    <name evidence="10" type="ORF">BZG01_16340</name>
</gene>
<dbReference type="AlphaFoldDB" id="A0A2N3HZ00"/>
<evidence type="ECO:0000256" key="5">
    <source>
        <dbReference type="ARBA" id="ARBA00023136"/>
    </source>
</evidence>
<name>A0A2N3HZ00_9BACT</name>
<feature type="domain" description="Cytochrome C biogenesis protein transmembrane" evidence="8">
    <location>
        <begin position="185"/>
        <end position="394"/>
    </location>
</feature>
<comment type="caution">
    <text evidence="10">The sequence shown here is derived from an EMBL/GenBank/DDBJ whole genome shotgun (WGS) entry which is preliminary data.</text>
</comment>
<feature type="transmembrane region" description="Helical" evidence="6">
    <location>
        <begin position="440"/>
        <end position="460"/>
    </location>
</feature>
<evidence type="ECO:0000256" key="7">
    <source>
        <dbReference type="SAM" id="SignalP"/>
    </source>
</evidence>
<dbReference type="GO" id="GO:0017004">
    <property type="term" value="P:cytochrome complex assembly"/>
    <property type="evidence" value="ECO:0007669"/>
    <property type="project" value="UniProtKB-KW"/>
</dbReference>
<dbReference type="GO" id="GO:0016020">
    <property type="term" value="C:membrane"/>
    <property type="evidence" value="ECO:0007669"/>
    <property type="project" value="UniProtKB-SubCell"/>
</dbReference>
<reference evidence="10 11" key="1">
    <citation type="journal article" date="2017" name="Front. Microbiol.">
        <title>Labilibaculum manganireducens gen. nov., sp. nov. and Labilibaculum filiforme sp. nov., Novel Bacteroidetes Isolated from Subsurface Sediments of the Baltic Sea.</title>
        <authorList>
            <person name="Vandieken V."/>
            <person name="Marshall I.P."/>
            <person name="Niemann H."/>
            <person name="Engelen B."/>
            <person name="Cypionka H."/>
        </authorList>
    </citation>
    <scope>NUCLEOTIDE SEQUENCE [LARGE SCALE GENOMIC DNA]</scope>
    <source>
        <strain evidence="10 11">59.10-2M</strain>
    </source>
</reference>
<keyword evidence="2 6" id="KW-0812">Transmembrane</keyword>
<sequence length="667" mass="74362">MKLKFTFLAILVVMFSGFSFGQVLQPAKWKVEFSNKEVKAGDQLDVVFKAAIDKTWHVYSNDFDPELGPVLIKFDFTENSSYERIGEVKPINAHKHHDEIWGGEVSYFENEAEMRQSILVKELPLHVKGTFEYQTCSDATGQCVMGDDNFDLQVKGGAVAVAQKAKDEAPAPVKESKDKKGLWAVFIFAFLGGLAAIFTPCVFPMIPMTVSFFMHSSENKAKGRMQAFFYGFSIIAIYTFIGTLLAVVMGPGFANFLSTHWVPNVFFFLIFMVFAASFFGMFEITMPSWMVNKSVSNEDKGGLLGAFFMAFTLVLVSFSCTGPIVGAILVASAGGEVLMPIVGMLGFSIAFAMPFTLFAIFPGWLNKMPKSGGWLNSVKVVLGFIELALGLKFLSIADQTYHWGILDREIYLAVWIVVFALLGLYLLGKLKFSHDSELKFVSVPRLLMAVATFSFVVYMIPGMFGAPLKALSGYIPPQATQDFDINQIVRNNAGNGSAVHQEAHTAMYSDFLHLPHGLNGYFDYKEGMAAAKKQNKPVFMDFTGHGCVNCREMEANVWSDPQVLKRLREDYVVIAMYVDDKTELPKEEWIVSSYDGKKKKTLGKKNADFQISNYNINAQPYYCLLNSDGKDIASPRAYDLDAGKFVEFLDEGIQNFKQKKTVAVRVN</sequence>
<evidence type="ECO:0000256" key="3">
    <source>
        <dbReference type="ARBA" id="ARBA00022748"/>
    </source>
</evidence>
<keyword evidence="11" id="KW-1185">Reference proteome</keyword>
<evidence type="ECO:0000313" key="10">
    <source>
        <dbReference type="EMBL" id="PKQ63289.1"/>
    </source>
</evidence>
<feature type="transmembrane region" description="Helical" evidence="6">
    <location>
        <begin position="303"/>
        <end position="331"/>
    </location>
</feature>
<dbReference type="PANTHER" id="PTHR32234:SF0">
    <property type="entry name" value="THIOL:DISULFIDE INTERCHANGE PROTEIN DSBD"/>
    <property type="match status" value="1"/>
</dbReference>
<dbReference type="GO" id="GO:0045454">
    <property type="term" value="P:cell redox homeostasis"/>
    <property type="evidence" value="ECO:0007669"/>
    <property type="project" value="TreeGrafter"/>
</dbReference>
<evidence type="ECO:0000256" key="2">
    <source>
        <dbReference type="ARBA" id="ARBA00022692"/>
    </source>
</evidence>
<evidence type="ECO:0000256" key="6">
    <source>
        <dbReference type="SAM" id="Phobius"/>
    </source>
</evidence>
<organism evidence="10 11">
    <name type="scientific">Labilibaculum manganireducens</name>
    <dbReference type="NCBI Taxonomy" id="1940525"/>
    <lineage>
        <taxon>Bacteria</taxon>
        <taxon>Pseudomonadati</taxon>
        <taxon>Bacteroidota</taxon>
        <taxon>Bacteroidia</taxon>
        <taxon>Marinilabiliales</taxon>
        <taxon>Marinifilaceae</taxon>
        <taxon>Labilibaculum</taxon>
    </lineage>
</organism>
<evidence type="ECO:0000256" key="4">
    <source>
        <dbReference type="ARBA" id="ARBA00022989"/>
    </source>
</evidence>
<comment type="subcellular location">
    <subcellularLocation>
        <location evidence="1">Membrane</location>
        <topology evidence="1">Multi-pass membrane protein</topology>
    </subcellularLocation>
</comment>
<dbReference type="SUPFAM" id="SSF52833">
    <property type="entry name" value="Thioredoxin-like"/>
    <property type="match status" value="1"/>
</dbReference>
<proteinExistence type="predicted"/>
<feature type="transmembrane region" description="Helical" evidence="6">
    <location>
        <begin position="373"/>
        <end position="390"/>
    </location>
</feature>
<feature type="transmembrane region" description="Helical" evidence="6">
    <location>
        <begin position="410"/>
        <end position="428"/>
    </location>
</feature>
<evidence type="ECO:0000256" key="1">
    <source>
        <dbReference type="ARBA" id="ARBA00004141"/>
    </source>
</evidence>
<keyword evidence="5 6" id="KW-0472">Membrane</keyword>
<dbReference type="Gene3D" id="3.40.30.10">
    <property type="entry name" value="Glutaredoxin"/>
    <property type="match status" value="1"/>
</dbReference>
<feature type="transmembrane region" description="Helical" evidence="6">
    <location>
        <begin position="227"/>
        <end position="249"/>
    </location>
</feature>
<feature type="transmembrane region" description="Helical" evidence="6">
    <location>
        <begin position="182"/>
        <end position="206"/>
    </location>
</feature>
<evidence type="ECO:0000259" key="8">
    <source>
        <dbReference type="Pfam" id="PF02683"/>
    </source>
</evidence>
<feature type="chain" id="PRO_5014678220" evidence="7">
    <location>
        <begin position="22"/>
        <end position="667"/>
    </location>
</feature>
<dbReference type="InterPro" id="IPR003834">
    <property type="entry name" value="Cyt_c_assmbl_TM_dom"/>
</dbReference>
<dbReference type="Pfam" id="PF02683">
    <property type="entry name" value="DsbD_TM"/>
    <property type="match status" value="1"/>
</dbReference>
<dbReference type="EMBL" id="MVDE01000030">
    <property type="protein sequence ID" value="PKQ63289.1"/>
    <property type="molecule type" value="Genomic_DNA"/>
</dbReference>
<keyword evidence="3" id="KW-0201">Cytochrome c-type biogenesis</keyword>
<keyword evidence="4 6" id="KW-1133">Transmembrane helix</keyword>
<feature type="domain" description="Thiol:disulfide interchange protein DsbD N-terminal" evidence="9">
    <location>
        <begin position="38"/>
        <end position="151"/>
    </location>
</feature>
<accession>A0A2N3HZ00</accession>
<dbReference type="InterPro" id="IPR036249">
    <property type="entry name" value="Thioredoxin-like_sf"/>
</dbReference>
<feature type="transmembrane region" description="Helical" evidence="6">
    <location>
        <begin position="261"/>
        <end position="282"/>
    </location>
</feature>
<feature type="signal peptide" evidence="7">
    <location>
        <begin position="1"/>
        <end position="21"/>
    </location>
</feature>
<dbReference type="InterPro" id="IPR028250">
    <property type="entry name" value="DsbDN"/>
</dbReference>
<dbReference type="GO" id="GO:0015035">
    <property type="term" value="F:protein-disulfide reductase activity"/>
    <property type="evidence" value="ECO:0007669"/>
    <property type="project" value="TreeGrafter"/>
</dbReference>